<dbReference type="PaxDb" id="4097-A0A1S4AXI4"/>
<name>A0A1S4AXI4_TOBAC</name>
<dbReference type="RefSeq" id="XP_016481355.2">
    <property type="nucleotide sequence ID" value="XM_016625869.2"/>
</dbReference>
<keyword evidence="1" id="KW-1185">Reference proteome</keyword>
<dbReference type="OrthoDB" id="1468745at2759"/>
<accession>A0A1S4AXI4</accession>
<dbReference type="Proteomes" id="UP000790787">
    <property type="component" value="Chromosome 23"/>
</dbReference>
<evidence type="ECO:0000313" key="2">
    <source>
        <dbReference type="RefSeq" id="XP_016481355.2"/>
    </source>
</evidence>
<dbReference type="GeneID" id="107802383"/>
<dbReference type="KEGG" id="nta:107802383"/>
<proteinExistence type="predicted"/>
<dbReference type="OMA" id="MMTANCK"/>
<dbReference type="PANTHER" id="PTHR33240:SF8">
    <property type="entry name" value="OS03G0439900 PROTEIN"/>
    <property type="match status" value="1"/>
</dbReference>
<dbReference type="RefSeq" id="XP_016481355.1">
    <property type="nucleotide sequence ID" value="XM_016625869.1"/>
</dbReference>
<dbReference type="AlphaFoldDB" id="A0A1S4AXI4"/>
<evidence type="ECO:0000313" key="1">
    <source>
        <dbReference type="Proteomes" id="UP000790787"/>
    </source>
</evidence>
<organism evidence="1 2">
    <name type="scientific">Nicotiana tabacum</name>
    <name type="common">Common tobacco</name>
    <dbReference type="NCBI Taxonomy" id="4097"/>
    <lineage>
        <taxon>Eukaryota</taxon>
        <taxon>Viridiplantae</taxon>
        <taxon>Streptophyta</taxon>
        <taxon>Embryophyta</taxon>
        <taxon>Tracheophyta</taxon>
        <taxon>Spermatophyta</taxon>
        <taxon>Magnoliopsida</taxon>
        <taxon>eudicotyledons</taxon>
        <taxon>Gunneridae</taxon>
        <taxon>Pentapetalae</taxon>
        <taxon>asterids</taxon>
        <taxon>lamiids</taxon>
        <taxon>Solanales</taxon>
        <taxon>Solanaceae</taxon>
        <taxon>Nicotianoideae</taxon>
        <taxon>Nicotianeae</taxon>
        <taxon>Nicotiana</taxon>
    </lineage>
</organism>
<protein>
    <submittedName>
        <fullName evidence="2">Uncharacterized protein LOC107802383</fullName>
    </submittedName>
</protein>
<sequence>MLVDSFIKAHARARKVQSRKVDIFRIAQEESELLREFVTLFQKERMFLPAIPDKWAAEAFTKGLNMRSSDDSLKLKESLRKFQAKTWADVHNQYRSKIRIEDDQLGFLASVKGREKNKEKLKDNFDTHRQSSRSRFLPYERAKRRGRSIGSADRLLEYNLNVSVVELMLAMRNIKEARFPNPIRSDHSQRDPNFWCEYHMTNAHQTGNCQHLREEVVTLLKNGHLREFLSDQAKNNYDRNHDNMEPSKTGENPPRLTINLIFGGNEINGVTFSVEKKTKVSVNHIKRLREVAEDDITFTEEDVDGLLLPYNDALVISLNVSDIKIKRVLVDPGSSANIIQ</sequence>
<reference evidence="2" key="2">
    <citation type="submission" date="2025-08" db="UniProtKB">
        <authorList>
            <consortium name="RefSeq"/>
        </authorList>
    </citation>
    <scope>IDENTIFICATION</scope>
    <source>
        <tissue evidence="2">Leaf</tissue>
    </source>
</reference>
<reference evidence="1" key="1">
    <citation type="journal article" date="2014" name="Nat. Commun.">
        <title>The tobacco genome sequence and its comparison with those of tomato and potato.</title>
        <authorList>
            <person name="Sierro N."/>
            <person name="Battey J.N."/>
            <person name="Ouadi S."/>
            <person name="Bakaher N."/>
            <person name="Bovet L."/>
            <person name="Willig A."/>
            <person name="Goepfert S."/>
            <person name="Peitsch M.C."/>
            <person name="Ivanov N.V."/>
        </authorList>
    </citation>
    <scope>NUCLEOTIDE SEQUENCE [LARGE SCALE GENOMIC DNA]</scope>
</reference>
<dbReference type="PANTHER" id="PTHR33240">
    <property type="entry name" value="OS08G0508500 PROTEIN"/>
    <property type="match status" value="1"/>
</dbReference>
<gene>
    <name evidence="2" type="primary">LOC107802383</name>
</gene>